<dbReference type="Pfam" id="PF22817">
    <property type="entry name" value="ApeP-like"/>
    <property type="match status" value="1"/>
</dbReference>
<name>A0A1N6EC48_9BACT</name>
<dbReference type="OrthoDB" id="5402427at2"/>
<dbReference type="AlphaFoldDB" id="A0A1N6EC48"/>
<proteinExistence type="predicted"/>
<dbReference type="STRING" id="1121457.SAMN02745161_0878"/>
<dbReference type="InterPro" id="IPR029069">
    <property type="entry name" value="HotDog_dom_sf"/>
</dbReference>
<dbReference type="InterPro" id="IPR016776">
    <property type="entry name" value="ApeP-like_dehydratase"/>
</dbReference>
<dbReference type="SUPFAM" id="SSF54637">
    <property type="entry name" value="Thioesterase/thiol ester dehydrase-isomerase"/>
    <property type="match status" value="1"/>
</dbReference>
<dbReference type="RefSeq" id="WP_074215710.1">
    <property type="nucleotide sequence ID" value="NZ_FSRG01000003.1"/>
</dbReference>
<gene>
    <name evidence="1" type="ORF">SAMN02745161_0878</name>
</gene>
<keyword evidence="2" id="KW-1185">Reference proteome</keyword>
<dbReference type="Gene3D" id="3.10.129.10">
    <property type="entry name" value="Hotdog Thioesterase"/>
    <property type="match status" value="1"/>
</dbReference>
<evidence type="ECO:0000313" key="1">
    <source>
        <dbReference type="EMBL" id="SIN80584.1"/>
    </source>
</evidence>
<dbReference type="Proteomes" id="UP000184694">
    <property type="component" value="Unassembled WGS sequence"/>
</dbReference>
<sequence length="146" mass="15775">MSSLPLDVAGILPHKPPMRLVDRLVHVEDEQAVVTARLDEDCILVGRNAELDSVVYAELVAQAYAAFKGYQLAQANEDIKEGYLVGIRKMKVFSKAVAGDSLTVTVTTVGLLQGFAVVDGTVTHGERLIAEVRLKLYVPEEGGPEV</sequence>
<protein>
    <submittedName>
        <fullName evidence="1">Predicted 3-hydroxylacyl-ACP dehydratase, HotDog domain</fullName>
    </submittedName>
</protein>
<reference evidence="2" key="1">
    <citation type="submission" date="2016-11" db="EMBL/GenBank/DDBJ databases">
        <authorList>
            <person name="Varghese N."/>
            <person name="Submissions S."/>
        </authorList>
    </citation>
    <scope>NUCLEOTIDE SEQUENCE [LARGE SCALE GENOMIC DNA]</scope>
    <source>
        <strain evidence="2">DSM 17456</strain>
    </source>
</reference>
<dbReference type="EMBL" id="FSRG01000003">
    <property type="protein sequence ID" value="SIN80584.1"/>
    <property type="molecule type" value="Genomic_DNA"/>
</dbReference>
<accession>A0A1N6EC48</accession>
<evidence type="ECO:0000313" key="2">
    <source>
        <dbReference type="Proteomes" id="UP000184694"/>
    </source>
</evidence>
<organism evidence="1 2">
    <name type="scientific">Halodesulfovibrio marinisediminis DSM 17456</name>
    <dbReference type="NCBI Taxonomy" id="1121457"/>
    <lineage>
        <taxon>Bacteria</taxon>
        <taxon>Pseudomonadati</taxon>
        <taxon>Thermodesulfobacteriota</taxon>
        <taxon>Desulfovibrionia</taxon>
        <taxon>Desulfovibrionales</taxon>
        <taxon>Desulfovibrionaceae</taxon>
        <taxon>Halodesulfovibrio</taxon>
    </lineage>
</organism>